<dbReference type="FunFam" id="2.40.100.10:FF:000022">
    <property type="entry name" value="Peptidyl-prolyl cis-trans isomerase CYP95"/>
    <property type="match status" value="1"/>
</dbReference>
<dbReference type="InterPro" id="IPR036972">
    <property type="entry name" value="Cyt_c_oxidase_su5b_sf"/>
</dbReference>
<accession>A0A9E7KKV5</accession>
<evidence type="ECO:0000256" key="3">
    <source>
        <dbReference type="ARBA" id="ARBA00013194"/>
    </source>
</evidence>
<sequence length="1042" mass="115456">MIAVVAPSVNPLIQPQAELLLSGTKVFLVCFLKTQPGKMAKRNPIVFLDVAIDGNAAGRLMFELFADIVPKTAENFRGLCTGEMGFGPMTKKPLHYKGSIFHRIIKGFMAQGGDFSRRDGTGGESIYGGKFADENFVLNHDGPGLLSMANAGRDTNGSQFFITFKPAPHLDGKHVVFGKLILGHETLKNIESVDVDGDRPVVPVKIVNCGELNESAAALPENDKKKNFKLKKVKDVSSDDGHEGRRYGRHKKPSSKGKRKKKRRRYSSESDSSSDTESESSETDSDSDSFTSSTSDVSSSSDNRRHRRKKYSRRDKYKHGKRKRDRRREKRRKRRDRKSRQKARRMSESDSETGSANGSSSDDDGNHKRRVQKSKVPSHVSDEKKSQLPVERETITNFLDKGDVTEKLPGDGAKYHRENGEIQSNGITASKSVRDLDELPNLEASLNKSRSHSMSLNQSMSKSMSISPRRSPSESQSLSPRRSISRSPSPRVLSRSPVCEPRRSSISRGSPQRSISRSPSRSVRSPVRTVSISPVGQTVKSKAKSPVKVHSRSVSGSSVRSLQERIPSGSLEKAPTRRSLSGSPVKEKGRSISRSSGRSLQRRSPSRSPVRAKSVSRSPVRSSGRSKSRSPAQARSRRSISKSEGSPVRRAISPPSNHRRSLSRSVSPDGSPKRIRRGRGFSQQYSYARRYRTPSPDRSPIRLHRYGGRSDRDRYPSYRSYHNRSPPRRYRSPPRGRTPPRYRSRRSRTRSVSRSPVGYRGRARGGHSMSPARSRSPASEKLRSHGARDSVRTEKRGSVSRSKSPSGSRSRSQSRSSHDTRSPKRVSKAQSRSPSSGSGGKKGTRKQRRREAGRRAAVDLRTHLPQRKGKGARARDAMWRRVCVAPLRSAVGKPHASAVAAPRARVAPFPASSSLPSRMTAHLFSSGDGSLKKSVEDVMPIATGLEREELEAELEGKKRFDMDAPVGPFGTKEAPAVIQSYYDKRIVGCPGGEGEDEHDVVWFWLEKGKPHECPVCSQYFVLEVIGEGGPPDGHGHDDDEDH</sequence>
<comment type="similarity">
    <text evidence="2">Belongs to the cyclophilin-type PPIase family.</text>
</comment>
<protein>
    <recommendedName>
        <fullName evidence="3">peptidylprolyl isomerase</fullName>
        <ecNumber evidence="3">5.2.1.8</ecNumber>
    </recommendedName>
</protein>
<keyword evidence="4 9" id="KW-0479">Metal-binding</keyword>
<dbReference type="Proteomes" id="UP001055439">
    <property type="component" value="Chromosome 8"/>
</dbReference>
<feature type="compositionally biased region" description="Basic and acidic residues" evidence="10">
    <location>
        <begin position="853"/>
        <end position="862"/>
    </location>
</feature>
<feature type="compositionally biased region" description="Low complexity" evidence="10">
    <location>
        <begin position="552"/>
        <end position="561"/>
    </location>
</feature>
<evidence type="ECO:0000313" key="13">
    <source>
        <dbReference type="Proteomes" id="UP001055439"/>
    </source>
</evidence>
<dbReference type="EC" id="5.2.1.8" evidence="3"/>
<feature type="binding site" evidence="9">
    <location>
        <position position="1016"/>
    </location>
    <ligand>
        <name>Zn(2+)</name>
        <dbReference type="ChEBI" id="CHEBI:29105"/>
    </ligand>
</feature>
<reference evidence="12" key="1">
    <citation type="submission" date="2022-05" db="EMBL/GenBank/DDBJ databases">
        <title>The Musa troglodytarum L. genome provides insights into the mechanism of non-climacteric behaviour and enrichment of carotenoids.</title>
        <authorList>
            <person name="Wang J."/>
        </authorList>
    </citation>
    <scope>NUCLEOTIDE SEQUENCE</scope>
    <source>
        <tissue evidence="12">Leaf</tissue>
    </source>
</reference>
<keyword evidence="7 12" id="KW-0413">Isomerase</keyword>
<evidence type="ECO:0000313" key="12">
    <source>
        <dbReference type="EMBL" id="URE24788.1"/>
    </source>
</evidence>
<dbReference type="FunFam" id="2.60.11.10:FF:000002">
    <property type="entry name" value="Cytochrome c oxidase subunit Vb"/>
    <property type="match status" value="1"/>
</dbReference>
<feature type="binding site" evidence="9">
    <location>
        <position position="989"/>
    </location>
    <ligand>
        <name>Zn(2+)</name>
        <dbReference type="ChEBI" id="CHEBI:29105"/>
    </ligand>
</feature>
<dbReference type="GO" id="GO:0016018">
    <property type="term" value="F:cyclosporin A binding"/>
    <property type="evidence" value="ECO:0007669"/>
    <property type="project" value="TreeGrafter"/>
</dbReference>
<comment type="similarity">
    <text evidence="8">Belongs to the cytochrome c oxidase subunit 5B (TC 3.D.4.11) family.</text>
</comment>
<gene>
    <name evidence="12" type="ORF">MUK42_03282</name>
</gene>
<feature type="compositionally biased region" description="Basic and acidic residues" evidence="10">
    <location>
        <begin position="778"/>
        <end position="797"/>
    </location>
</feature>
<dbReference type="PANTHER" id="PTHR11071">
    <property type="entry name" value="PEPTIDYL-PROLYL CIS-TRANS ISOMERASE"/>
    <property type="match status" value="1"/>
</dbReference>
<dbReference type="GO" id="GO:0045277">
    <property type="term" value="C:respiratory chain complex IV"/>
    <property type="evidence" value="ECO:0007669"/>
    <property type="project" value="InterPro"/>
</dbReference>
<dbReference type="SUPFAM" id="SSF50891">
    <property type="entry name" value="Cyclophilin-like"/>
    <property type="match status" value="1"/>
</dbReference>
<dbReference type="PANTHER" id="PTHR11071:SF561">
    <property type="entry name" value="PEPTIDYL-PROLYL CIS-TRANS ISOMERASE D-RELATED"/>
    <property type="match status" value="1"/>
</dbReference>
<evidence type="ECO:0000256" key="9">
    <source>
        <dbReference type="PIRSR" id="PIRSR602124-2"/>
    </source>
</evidence>
<feature type="binding site" evidence="9">
    <location>
        <position position="1013"/>
    </location>
    <ligand>
        <name>Zn(2+)</name>
        <dbReference type="ChEBI" id="CHEBI:29105"/>
    </ligand>
</feature>
<dbReference type="CDD" id="cd00924">
    <property type="entry name" value="Cyt_c_Oxidase_Vb"/>
    <property type="match status" value="1"/>
</dbReference>
<dbReference type="CDD" id="cd01926">
    <property type="entry name" value="cyclophilin_ABH_like"/>
    <property type="match status" value="1"/>
</dbReference>
<evidence type="ECO:0000256" key="8">
    <source>
        <dbReference type="ARBA" id="ARBA00061018"/>
    </source>
</evidence>
<feature type="compositionally biased region" description="Basic and acidic residues" evidence="10">
    <location>
        <begin position="233"/>
        <end position="246"/>
    </location>
</feature>
<dbReference type="GO" id="GO:0003755">
    <property type="term" value="F:peptidyl-prolyl cis-trans isomerase activity"/>
    <property type="evidence" value="ECO:0007669"/>
    <property type="project" value="UniProtKB-KW"/>
</dbReference>
<evidence type="ECO:0000256" key="2">
    <source>
        <dbReference type="ARBA" id="ARBA00007365"/>
    </source>
</evidence>
<keyword evidence="6" id="KW-0697">Rotamase</keyword>
<feature type="compositionally biased region" description="Low complexity" evidence="10">
    <location>
        <begin position="452"/>
        <end position="497"/>
    </location>
</feature>
<feature type="compositionally biased region" description="Low complexity" evidence="10">
    <location>
        <begin position="799"/>
        <end position="815"/>
    </location>
</feature>
<evidence type="ECO:0000256" key="4">
    <source>
        <dbReference type="ARBA" id="ARBA00022723"/>
    </source>
</evidence>
<feature type="compositionally biased region" description="Basic residues" evidence="10">
    <location>
        <begin position="541"/>
        <end position="551"/>
    </location>
</feature>
<feature type="compositionally biased region" description="Basic residues" evidence="10">
    <location>
        <begin position="842"/>
        <end position="852"/>
    </location>
</feature>
<dbReference type="GO" id="GO:0006123">
    <property type="term" value="P:mitochondrial electron transport, cytochrome c to oxygen"/>
    <property type="evidence" value="ECO:0007669"/>
    <property type="project" value="InterPro"/>
</dbReference>
<dbReference type="SUPFAM" id="SSF57802">
    <property type="entry name" value="Rubredoxin-like"/>
    <property type="match status" value="1"/>
</dbReference>
<evidence type="ECO:0000256" key="6">
    <source>
        <dbReference type="ARBA" id="ARBA00023110"/>
    </source>
</evidence>
<dbReference type="InterPro" id="IPR020892">
    <property type="entry name" value="Cyclophilin-type_PPIase_CS"/>
</dbReference>
<proteinExistence type="inferred from homology"/>
<name>A0A9E7KKV5_9LILI</name>
<dbReference type="PROSITE" id="PS51359">
    <property type="entry name" value="COX5B_2"/>
    <property type="match status" value="1"/>
</dbReference>
<dbReference type="InterPro" id="IPR029000">
    <property type="entry name" value="Cyclophilin-like_dom_sf"/>
</dbReference>
<dbReference type="Gene3D" id="2.60.11.10">
    <property type="entry name" value="Cytochrome c oxidase, subunit Vb"/>
    <property type="match status" value="1"/>
</dbReference>
<evidence type="ECO:0000259" key="11">
    <source>
        <dbReference type="PROSITE" id="PS50072"/>
    </source>
</evidence>
<feature type="compositionally biased region" description="Basic and acidic residues" evidence="10">
    <location>
        <begin position="380"/>
        <end position="420"/>
    </location>
</feature>
<dbReference type="AlphaFoldDB" id="A0A9E7KKV5"/>
<feature type="compositionally biased region" description="Polar residues" evidence="10">
    <location>
        <begin position="421"/>
        <end position="431"/>
    </location>
</feature>
<dbReference type="PRINTS" id="PR00153">
    <property type="entry name" value="CSAPPISMRASE"/>
</dbReference>
<feature type="compositionally biased region" description="Basic residues" evidence="10">
    <location>
        <begin position="304"/>
        <end position="344"/>
    </location>
</feature>
<dbReference type="Pfam" id="PF01215">
    <property type="entry name" value="COX5B"/>
    <property type="match status" value="1"/>
</dbReference>
<feature type="compositionally biased region" description="Basic residues" evidence="10">
    <location>
        <begin position="721"/>
        <end position="751"/>
    </location>
</feature>
<feature type="compositionally biased region" description="Low complexity" evidence="10">
    <location>
        <begin position="606"/>
        <end position="634"/>
    </location>
</feature>
<comment type="catalytic activity">
    <reaction evidence="1">
        <text>[protein]-peptidylproline (omega=180) = [protein]-peptidylproline (omega=0)</text>
        <dbReference type="Rhea" id="RHEA:16237"/>
        <dbReference type="Rhea" id="RHEA-COMP:10747"/>
        <dbReference type="Rhea" id="RHEA-COMP:10748"/>
        <dbReference type="ChEBI" id="CHEBI:83833"/>
        <dbReference type="ChEBI" id="CHEBI:83834"/>
        <dbReference type="EC" id="5.2.1.8"/>
    </reaction>
</comment>
<dbReference type="OrthoDB" id="785724at2759"/>
<feature type="compositionally biased region" description="Low complexity" evidence="10">
    <location>
        <begin position="504"/>
        <end position="535"/>
    </location>
</feature>
<evidence type="ECO:0000256" key="5">
    <source>
        <dbReference type="ARBA" id="ARBA00022833"/>
    </source>
</evidence>
<dbReference type="Pfam" id="PF00160">
    <property type="entry name" value="Pro_isomerase"/>
    <property type="match status" value="1"/>
</dbReference>
<keyword evidence="5 9" id="KW-0862">Zinc</keyword>
<feature type="domain" description="PPIase cyclophilin-type" evidence="11">
    <location>
        <begin position="47"/>
        <end position="211"/>
    </location>
</feature>
<evidence type="ECO:0000256" key="1">
    <source>
        <dbReference type="ARBA" id="ARBA00000971"/>
    </source>
</evidence>
<dbReference type="GO" id="GO:0046872">
    <property type="term" value="F:metal ion binding"/>
    <property type="evidence" value="ECO:0007669"/>
    <property type="project" value="UniProtKB-KW"/>
</dbReference>
<evidence type="ECO:0000256" key="10">
    <source>
        <dbReference type="SAM" id="MobiDB-lite"/>
    </source>
</evidence>
<dbReference type="GO" id="GO:0005740">
    <property type="term" value="C:mitochondrial envelope"/>
    <property type="evidence" value="ECO:0007669"/>
    <property type="project" value="InterPro"/>
</dbReference>
<dbReference type="Gene3D" id="2.40.100.10">
    <property type="entry name" value="Cyclophilin-like"/>
    <property type="match status" value="1"/>
</dbReference>
<organism evidence="12 13">
    <name type="scientific">Musa troglodytarum</name>
    <name type="common">fe'i banana</name>
    <dbReference type="NCBI Taxonomy" id="320322"/>
    <lineage>
        <taxon>Eukaryota</taxon>
        <taxon>Viridiplantae</taxon>
        <taxon>Streptophyta</taxon>
        <taxon>Embryophyta</taxon>
        <taxon>Tracheophyta</taxon>
        <taxon>Spermatophyta</taxon>
        <taxon>Magnoliopsida</taxon>
        <taxon>Liliopsida</taxon>
        <taxon>Zingiberales</taxon>
        <taxon>Musaceae</taxon>
        <taxon>Musa</taxon>
    </lineage>
</organism>
<feature type="compositionally biased region" description="Low complexity" evidence="10">
    <location>
        <begin position="288"/>
        <end position="301"/>
    </location>
</feature>
<feature type="compositionally biased region" description="Acidic residues" evidence="10">
    <location>
        <begin position="272"/>
        <end position="287"/>
    </location>
</feature>
<keyword evidence="13" id="KW-1185">Reference proteome</keyword>
<dbReference type="GO" id="GO:0006457">
    <property type="term" value="P:protein folding"/>
    <property type="evidence" value="ECO:0007669"/>
    <property type="project" value="InterPro"/>
</dbReference>
<evidence type="ECO:0000256" key="7">
    <source>
        <dbReference type="ARBA" id="ARBA00023235"/>
    </source>
</evidence>
<feature type="compositionally biased region" description="Basic residues" evidence="10">
    <location>
        <begin position="247"/>
        <end position="265"/>
    </location>
</feature>
<feature type="region of interest" description="Disordered" evidence="10">
    <location>
        <begin position="229"/>
        <end position="873"/>
    </location>
</feature>
<dbReference type="InterPro" id="IPR002130">
    <property type="entry name" value="Cyclophilin-type_PPIase_dom"/>
</dbReference>
<dbReference type="InterPro" id="IPR002124">
    <property type="entry name" value="Cyt_c_oxidase_su5b"/>
</dbReference>
<dbReference type="EMBL" id="CP097510">
    <property type="protein sequence ID" value="URE24788.1"/>
    <property type="molecule type" value="Genomic_DNA"/>
</dbReference>
<feature type="binding site" evidence="9">
    <location>
        <position position="998"/>
    </location>
    <ligand>
        <name>Zn(2+)</name>
        <dbReference type="ChEBI" id="CHEBI:29105"/>
    </ligand>
</feature>
<dbReference type="PROSITE" id="PS00170">
    <property type="entry name" value="CSA_PPIASE_1"/>
    <property type="match status" value="1"/>
</dbReference>
<dbReference type="PROSITE" id="PS50072">
    <property type="entry name" value="CSA_PPIASE_2"/>
    <property type="match status" value="1"/>
</dbReference>